<dbReference type="PANTHER" id="PTHR47566:SF1">
    <property type="entry name" value="PROTEIN NUD1"/>
    <property type="match status" value="1"/>
</dbReference>
<dbReference type="InterPro" id="IPR002048">
    <property type="entry name" value="EF_hand_dom"/>
</dbReference>
<dbReference type="EMBL" id="VWGP01000009">
    <property type="protein sequence ID" value="KAA4535448.1"/>
    <property type="molecule type" value="Genomic_DNA"/>
</dbReference>
<dbReference type="PANTHER" id="PTHR47566">
    <property type="match status" value="1"/>
</dbReference>
<evidence type="ECO:0000313" key="6">
    <source>
        <dbReference type="EMBL" id="QDM09043.1"/>
    </source>
</evidence>
<reference evidence="6" key="2">
    <citation type="journal article" date="2018" name="Nature">
        <title>Human gut bacteria contain acquired interbacterial defence systems.</title>
        <authorList>
            <person name="Ross B.D."/>
            <person name="Verster A.J."/>
            <person name="Radey M.C."/>
            <person name="Schmidtke D.T."/>
            <person name="Pope C.E."/>
            <person name="Hoffman L.R."/>
            <person name="Hajjar A."/>
            <person name="Peterson S.B."/>
            <person name="Borenstein E."/>
            <person name="Mougous J."/>
        </authorList>
    </citation>
    <scope>NUCLEOTIDE SEQUENCE</scope>
    <source>
        <strain evidence="6">3725 D1 iv</strain>
    </source>
</reference>
<dbReference type="AlphaFoldDB" id="A0A4Q5GV76"/>
<dbReference type="EMBL" id="CP041395">
    <property type="protein sequence ID" value="QDM09043.1"/>
    <property type="molecule type" value="Genomic_DNA"/>
</dbReference>
<protein>
    <submittedName>
        <fullName evidence="5">Leucine-rich repeat domain-containing protein</fullName>
    </submittedName>
</protein>
<dbReference type="InterPro" id="IPR032675">
    <property type="entry name" value="LRR_dom_sf"/>
</dbReference>
<dbReference type="GO" id="GO:0005509">
    <property type="term" value="F:calcium ion binding"/>
    <property type="evidence" value="ECO:0007669"/>
    <property type="project" value="InterPro"/>
</dbReference>
<keyword evidence="3" id="KW-0732">Signal</keyword>
<reference evidence="6" key="4">
    <citation type="submission" date="2019-07" db="EMBL/GenBank/DDBJ databases">
        <authorList>
            <person name="Ross B.D."/>
            <person name="Verster A.J."/>
            <person name="Radey M.C."/>
            <person name="Schmidtke D.T."/>
            <person name="Pope C.E."/>
            <person name="Hoffman L.R."/>
            <person name="Hajjar A."/>
            <person name="Peterson S.B."/>
            <person name="Borenstein E."/>
            <person name="Mougous J.D."/>
        </authorList>
    </citation>
    <scope>NUCLEOTIDE SEQUENCE</scope>
    <source>
        <strain evidence="6">3725 D1 iv</strain>
    </source>
</reference>
<feature type="domain" description="EF-hand" evidence="4">
    <location>
        <begin position="43"/>
        <end position="78"/>
    </location>
</feature>
<keyword evidence="2" id="KW-0677">Repeat</keyword>
<keyword evidence="1" id="KW-0433">Leucine-rich repeat</keyword>
<proteinExistence type="predicted"/>
<evidence type="ECO:0000313" key="7">
    <source>
        <dbReference type="Proteomes" id="UP000318823"/>
    </source>
</evidence>
<evidence type="ECO:0000256" key="2">
    <source>
        <dbReference type="ARBA" id="ARBA00022737"/>
    </source>
</evidence>
<dbReference type="Proteomes" id="UP000478493">
    <property type="component" value="Unassembled WGS sequence"/>
</dbReference>
<name>A0A4Q5GV76_BACOV</name>
<dbReference type="Proteomes" id="UP000318823">
    <property type="component" value="Chromosome"/>
</dbReference>
<reference evidence="5 8" key="3">
    <citation type="journal article" date="2019" name="Nat. Med.">
        <title>A library of human gut bacterial isolates paired with longitudinal multiomics data enables mechanistic microbiome research.</title>
        <authorList>
            <person name="Poyet M."/>
            <person name="Groussin M."/>
            <person name="Gibbons S.M."/>
            <person name="Avila-Pacheco J."/>
            <person name="Jiang X."/>
            <person name="Kearney S.M."/>
            <person name="Perrotta A.R."/>
            <person name="Berdy B."/>
            <person name="Zhao S."/>
            <person name="Lieberman T.D."/>
            <person name="Swanson P.K."/>
            <person name="Smith M."/>
            <person name="Roesemann S."/>
            <person name="Alexander J.E."/>
            <person name="Rich S.A."/>
            <person name="Livny J."/>
            <person name="Vlamakis H."/>
            <person name="Clish C."/>
            <person name="Bullock K."/>
            <person name="Deik A."/>
            <person name="Scott J."/>
            <person name="Pierce K.A."/>
            <person name="Xavier R.J."/>
            <person name="Alm E.J."/>
        </authorList>
    </citation>
    <scope>NUCLEOTIDE SEQUENCE [LARGE SCALE GENOMIC DNA]</scope>
    <source>
        <strain evidence="5 8">BIOML-A41</strain>
    </source>
</reference>
<evidence type="ECO:0000256" key="1">
    <source>
        <dbReference type="ARBA" id="ARBA00022614"/>
    </source>
</evidence>
<dbReference type="SUPFAM" id="SSF52058">
    <property type="entry name" value="L domain-like"/>
    <property type="match status" value="1"/>
</dbReference>
<evidence type="ECO:0000313" key="8">
    <source>
        <dbReference type="Proteomes" id="UP000478493"/>
    </source>
</evidence>
<accession>A0A4Q5GV76</accession>
<dbReference type="InterPro" id="IPR052574">
    <property type="entry name" value="CDIRP"/>
</dbReference>
<evidence type="ECO:0000256" key="3">
    <source>
        <dbReference type="SAM" id="SignalP"/>
    </source>
</evidence>
<gene>
    <name evidence="6" type="ORF">DYI28_10150</name>
    <name evidence="5" type="ORF">F3B85_13925</name>
</gene>
<evidence type="ECO:0000259" key="4">
    <source>
        <dbReference type="PROSITE" id="PS50222"/>
    </source>
</evidence>
<reference evidence="7" key="1">
    <citation type="journal article" date="2018" name="J. Anim. Genet.">
        <title>Acquired interbacterial defense systems protect against interspecies antagonism in the human gut microbiome.</title>
        <authorList>
            <person name="Ross B.D."/>
            <person name="Verster A.J."/>
            <person name="Radey M.C."/>
            <person name="Schmidtke D.T."/>
            <person name="Pope C.E."/>
            <person name="Hoffman L.R."/>
            <person name="Hajjar A."/>
            <person name="Peterson S.B."/>
            <person name="Borenstein E."/>
            <person name="Mougous J."/>
        </authorList>
    </citation>
    <scope>NUCLEOTIDE SEQUENCE [LARGE SCALE GENOMIC DNA]</scope>
    <source>
        <strain evidence="7">3725 D1 iv</strain>
    </source>
</reference>
<evidence type="ECO:0000313" key="5">
    <source>
        <dbReference type="EMBL" id="KAA4535448.1"/>
    </source>
</evidence>
<dbReference type="RefSeq" id="WP_004304343.1">
    <property type="nucleotide sequence ID" value="NZ_CABKQC010000003.1"/>
</dbReference>
<sequence length="328" mass="36775">MKKVFLVLAVVLLCVGCSKSDENEPLTGYPEMSDPDDVCTAMDDIEFMKYCYEHFDVNKDGKVSPVEAQAVTTIGFGNSTTSISGILTKVKSLKGIQHFTNLTSLECNCCFIQSLDVSKNLKLTSLKCNNCGLKDLDVSKNKNLTHLECGNLLIIDGNNNDIIDEEDLEYMNTIRELNLSNNKSLQQLIFKNLWFISSIDLSNNQELKKLDCEQASISTLNISKCPKLVELNCGLTDIHILDISNNFELENINCNYSKITSLDISNNQKLKSLSCSYTAISTLDISNCLQIEKVYCYDCSLSSITMKRSQDRYKIFGYVSVGNVYYID</sequence>
<dbReference type="GO" id="GO:0035591">
    <property type="term" value="F:signaling adaptor activity"/>
    <property type="evidence" value="ECO:0007669"/>
    <property type="project" value="TreeGrafter"/>
</dbReference>
<feature type="chain" id="PRO_5042373946" evidence="3">
    <location>
        <begin position="21"/>
        <end position="328"/>
    </location>
</feature>
<dbReference type="Gene3D" id="3.80.10.10">
    <property type="entry name" value="Ribonuclease Inhibitor"/>
    <property type="match status" value="1"/>
</dbReference>
<organism evidence="5 8">
    <name type="scientific">Bacteroides ovatus</name>
    <dbReference type="NCBI Taxonomy" id="28116"/>
    <lineage>
        <taxon>Bacteria</taxon>
        <taxon>Pseudomonadati</taxon>
        <taxon>Bacteroidota</taxon>
        <taxon>Bacteroidia</taxon>
        <taxon>Bacteroidales</taxon>
        <taxon>Bacteroidaceae</taxon>
        <taxon>Bacteroides</taxon>
    </lineage>
</organism>
<feature type="signal peptide" evidence="3">
    <location>
        <begin position="1"/>
        <end position="20"/>
    </location>
</feature>
<dbReference type="PROSITE" id="PS50222">
    <property type="entry name" value="EF_HAND_2"/>
    <property type="match status" value="1"/>
</dbReference>